<name>A0A1B1E7W5_9APIC</name>
<dbReference type="RefSeq" id="XP_019917752.1">
    <property type="nucleotide sequence ID" value="XM_020062302.1"/>
</dbReference>
<dbReference type="Proteomes" id="UP000092716">
    <property type="component" value="Chromosome 14"/>
</dbReference>
<gene>
    <name evidence="1" type="ORF">PCOAH_00055220</name>
</gene>
<proteinExistence type="predicted"/>
<dbReference type="OrthoDB" id="383635at2759"/>
<organism evidence="1 2">
    <name type="scientific">Plasmodium coatneyi</name>
    <dbReference type="NCBI Taxonomy" id="208452"/>
    <lineage>
        <taxon>Eukaryota</taxon>
        <taxon>Sar</taxon>
        <taxon>Alveolata</taxon>
        <taxon>Apicomplexa</taxon>
        <taxon>Aconoidasida</taxon>
        <taxon>Haemosporida</taxon>
        <taxon>Plasmodiidae</taxon>
        <taxon>Plasmodium</taxon>
    </lineage>
</organism>
<evidence type="ECO:0000313" key="2">
    <source>
        <dbReference type="Proteomes" id="UP000092716"/>
    </source>
</evidence>
<dbReference type="GeneID" id="30912256"/>
<protein>
    <submittedName>
        <fullName evidence="1">Uncharacterized protein</fullName>
    </submittedName>
</protein>
<reference evidence="2" key="1">
    <citation type="submission" date="2016-06" db="EMBL/GenBank/DDBJ databases">
        <title>First high quality genome sequence of Plasmodium coatneyi using continuous long reads from single molecule, real-time sequencing.</title>
        <authorList>
            <person name="Chien J.-T."/>
            <person name="Pakala S.B."/>
            <person name="Geraldo J.A."/>
            <person name="Lapp S.A."/>
            <person name="Barnwell J.W."/>
            <person name="Kissinger J.C."/>
            <person name="Galinski M.R."/>
            <person name="Humphrey J.C."/>
        </authorList>
    </citation>
    <scope>NUCLEOTIDE SEQUENCE [LARGE SCALE GENOMIC DNA]</scope>
    <source>
        <strain evidence="2">Hackeri</strain>
    </source>
</reference>
<dbReference type="VEuPathDB" id="PlasmoDB:PCOAH_00055220"/>
<sequence length="144" mass="17641">MDVYTMLKNCFENLVRFSHQFVRHCCKSKNAVLVIRRFSFATNAVCMGPHRSSIFSGFYLPFLKSHYNFILKKQISTKRRRYFKIRKHQKKKYKKKRMGLSTIPWIPTKEKVRTYKLPRQSRLINKRFMRDKKGGRRYRLKKQR</sequence>
<evidence type="ECO:0000313" key="1">
    <source>
        <dbReference type="EMBL" id="ANQ11057.1"/>
    </source>
</evidence>
<accession>A0A1B1E7W5</accession>
<keyword evidence="2" id="KW-1185">Reference proteome</keyword>
<dbReference type="AlphaFoldDB" id="A0A1B1E7W5"/>
<dbReference type="KEGG" id="pcot:PCOAH_00055220"/>
<dbReference type="EMBL" id="CP016252">
    <property type="protein sequence ID" value="ANQ11057.1"/>
    <property type="molecule type" value="Genomic_DNA"/>
</dbReference>